<protein>
    <recommendedName>
        <fullName evidence="2">NACHT domain-containing protein</fullName>
    </recommendedName>
</protein>
<accession>A0A6A6X7N4</accession>
<feature type="non-terminal residue" evidence="3">
    <location>
        <position position="555"/>
    </location>
</feature>
<evidence type="ECO:0000259" key="2">
    <source>
        <dbReference type="PROSITE" id="PS50837"/>
    </source>
</evidence>
<keyword evidence="1" id="KW-0677">Repeat</keyword>
<reference evidence="3" key="1">
    <citation type="journal article" date="2020" name="Stud. Mycol.">
        <title>101 Dothideomycetes genomes: a test case for predicting lifestyles and emergence of pathogens.</title>
        <authorList>
            <person name="Haridas S."/>
            <person name="Albert R."/>
            <person name="Binder M."/>
            <person name="Bloem J."/>
            <person name="Labutti K."/>
            <person name="Salamov A."/>
            <person name="Andreopoulos B."/>
            <person name="Baker S."/>
            <person name="Barry K."/>
            <person name="Bills G."/>
            <person name="Bluhm B."/>
            <person name="Cannon C."/>
            <person name="Castanera R."/>
            <person name="Culley D."/>
            <person name="Daum C."/>
            <person name="Ezra D."/>
            <person name="Gonzalez J."/>
            <person name="Henrissat B."/>
            <person name="Kuo A."/>
            <person name="Liang C."/>
            <person name="Lipzen A."/>
            <person name="Lutzoni F."/>
            <person name="Magnuson J."/>
            <person name="Mondo S."/>
            <person name="Nolan M."/>
            <person name="Ohm R."/>
            <person name="Pangilinan J."/>
            <person name="Park H.-J."/>
            <person name="Ramirez L."/>
            <person name="Alfaro M."/>
            <person name="Sun H."/>
            <person name="Tritt A."/>
            <person name="Yoshinaga Y."/>
            <person name="Zwiers L.-H."/>
            <person name="Turgeon B."/>
            <person name="Goodwin S."/>
            <person name="Spatafora J."/>
            <person name="Crous P."/>
            <person name="Grigoriev I."/>
        </authorList>
    </citation>
    <scope>NUCLEOTIDE SEQUENCE</scope>
    <source>
        <strain evidence="3">CBS 109.77</strain>
    </source>
</reference>
<dbReference type="PANTHER" id="PTHR10039:SF16">
    <property type="entry name" value="GPI INOSITOL-DEACYLASE"/>
    <property type="match status" value="1"/>
</dbReference>
<organism evidence="3 4">
    <name type="scientific">Melanomma pulvis-pyrius CBS 109.77</name>
    <dbReference type="NCBI Taxonomy" id="1314802"/>
    <lineage>
        <taxon>Eukaryota</taxon>
        <taxon>Fungi</taxon>
        <taxon>Dikarya</taxon>
        <taxon>Ascomycota</taxon>
        <taxon>Pezizomycotina</taxon>
        <taxon>Dothideomycetes</taxon>
        <taxon>Pleosporomycetidae</taxon>
        <taxon>Pleosporales</taxon>
        <taxon>Melanommataceae</taxon>
        <taxon>Melanomma</taxon>
    </lineage>
</organism>
<keyword evidence="4" id="KW-1185">Reference proteome</keyword>
<feature type="domain" description="NACHT" evidence="2">
    <location>
        <begin position="220"/>
        <end position="359"/>
    </location>
</feature>
<evidence type="ECO:0000256" key="1">
    <source>
        <dbReference type="ARBA" id="ARBA00022737"/>
    </source>
</evidence>
<gene>
    <name evidence="3" type="ORF">K505DRAFT_222456</name>
</gene>
<name>A0A6A6X7N4_9PLEO</name>
<dbReference type="OrthoDB" id="1577640at2759"/>
<dbReference type="Pfam" id="PF24883">
    <property type="entry name" value="NPHP3_N"/>
    <property type="match status" value="1"/>
</dbReference>
<dbReference type="EMBL" id="MU001995">
    <property type="protein sequence ID" value="KAF2791917.1"/>
    <property type="molecule type" value="Genomic_DNA"/>
</dbReference>
<dbReference type="InterPro" id="IPR027417">
    <property type="entry name" value="P-loop_NTPase"/>
</dbReference>
<evidence type="ECO:0000313" key="3">
    <source>
        <dbReference type="EMBL" id="KAF2791917.1"/>
    </source>
</evidence>
<dbReference type="InterPro" id="IPR007111">
    <property type="entry name" value="NACHT_NTPase"/>
</dbReference>
<dbReference type="InterPro" id="IPR056884">
    <property type="entry name" value="NPHP3-like_N"/>
</dbReference>
<dbReference type="Gene3D" id="3.40.50.300">
    <property type="entry name" value="P-loop containing nucleotide triphosphate hydrolases"/>
    <property type="match status" value="1"/>
</dbReference>
<dbReference type="SUPFAM" id="SSF52540">
    <property type="entry name" value="P-loop containing nucleoside triphosphate hydrolases"/>
    <property type="match status" value="1"/>
</dbReference>
<dbReference type="Proteomes" id="UP000799757">
    <property type="component" value="Unassembled WGS sequence"/>
</dbReference>
<dbReference type="PROSITE" id="PS50837">
    <property type="entry name" value="NACHT"/>
    <property type="match status" value="1"/>
</dbReference>
<evidence type="ECO:0000313" key="4">
    <source>
        <dbReference type="Proteomes" id="UP000799757"/>
    </source>
</evidence>
<dbReference type="AlphaFoldDB" id="A0A6A6X7N4"/>
<sequence>MAEVVAIVASVIAVIQMTDRIGNICRHYIESVQGCPSELRVILLETSMLKVLFENLQFFYNLNNNMPNTISSLAGQDGPIEGCKKSITTLEALFPSDFAQTNGQQASRKRKKLTATLAALAWPLKEKRAKKLLEEIGQYKATISLVLTADSFQDIKEIKNKADDIHDILTETQRHEMCKWLQRTDPSPLHNRAYSLYEPETGDWMLRSPEWTNWLDKKHRCLWIHGIPGAGKTVLMSHLRERVKKHCRNSRRIVHTYYYCYFGHNQDEAAHFLGSVLNQLCRQSNLVTTELHELYKTGGEPSLIELLDALEGVMNYFDTIYVVIDALDESFPRDNLLRVLRDLVTDVRFQKIQILASSREYIDIETAMQAISTPVSMSNSFVVEDIRLHVRSLITSNHGFKRWPQDMLNEIEDSVASGARGMFRWAVCQIDALQRMKCDRQAIQAALADLPKTLDETYDRVLLAIPQEERLFAYHALHWISFHQALHEDENIASLVLLQAAELSAAKASKKTIHRFYDIQTLRDICGCLVHVNSNGRRVTFAHYTVQEYLSRTQI</sequence>
<proteinExistence type="predicted"/>
<dbReference type="PANTHER" id="PTHR10039">
    <property type="entry name" value="AMELOGENIN"/>
    <property type="match status" value="1"/>
</dbReference>